<evidence type="ECO:0000256" key="1">
    <source>
        <dbReference type="ARBA" id="ARBA00004141"/>
    </source>
</evidence>
<dbReference type="Pfam" id="PF00083">
    <property type="entry name" value="Sugar_tr"/>
    <property type="match status" value="1"/>
</dbReference>
<feature type="domain" description="Major facilitator superfamily (MFS) profile" evidence="6">
    <location>
        <begin position="1"/>
        <end position="93"/>
    </location>
</feature>
<evidence type="ECO:0000256" key="3">
    <source>
        <dbReference type="ARBA" id="ARBA00022989"/>
    </source>
</evidence>
<dbReference type="Gene3D" id="1.20.1250.20">
    <property type="entry name" value="MFS general substrate transporter like domains"/>
    <property type="match status" value="1"/>
</dbReference>
<name>A0A433A291_9FUNG</name>
<dbReference type="GO" id="GO:0022857">
    <property type="term" value="F:transmembrane transporter activity"/>
    <property type="evidence" value="ECO:0007669"/>
    <property type="project" value="InterPro"/>
</dbReference>
<dbReference type="EMBL" id="RBNI01019661">
    <property type="protein sequence ID" value="RUO96791.1"/>
    <property type="molecule type" value="Genomic_DNA"/>
</dbReference>
<dbReference type="GO" id="GO:0016020">
    <property type="term" value="C:membrane"/>
    <property type="evidence" value="ECO:0007669"/>
    <property type="project" value="UniProtKB-SubCell"/>
</dbReference>
<proteinExistence type="predicted"/>
<protein>
    <recommendedName>
        <fullName evidence="6">Major facilitator superfamily (MFS) profile domain-containing protein</fullName>
    </recommendedName>
</protein>
<dbReference type="InterPro" id="IPR036259">
    <property type="entry name" value="MFS_trans_sf"/>
</dbReference>
<organism evidence="7 8">
    <name type="scientific">Jimgerdemannia flammicorona</name>
    <dbReference type="NCBI Taxonomy" id="994334"/>
    <lineage>
        <taxon>Eukaryota</taxon>
        <taxon>Fungi</taxon>
        <taxon>Fungi incertae sedis</taxon>
        <taxon>Mucoromycota</taxon>
        <taxon>Mucoromycotina</taxon>
        <taxon>Endogonomycetes</taxon>
        <taxon>Endogonales</taxon>
        <taxon>Endogonaceae</taxon>
        <taxon>Jimgerdemannia</taxon>
    </lineage>
</organism>
<dbReference type="InterPro" id="IPR020846">
    <property type="entry name" value="MFS_dom"/>
</dbReference>
<dbReference type="InterPro" id="IPR005828">
    <property type="entry name" value="MFS_sugar_transport-like"/>
</dbReference>
<evidence type="ECO:0000256" key="4">
    <source>
        <dbReference type="ARBA" id="ARBA00023136"/>
    </source>
</evidence>
<gene>
    <name evidence="7" type="ORF">BC936DRAFT_141443</name>
</gene>
<evidence type="ECO:0000313" key="8">
    <source>
        <dbReference type="Proteomes" id="UP000268093"/>
    </source>
</evidence>
<evidence type="ECO:0000256" key="2">
    <source>
        <dbReference type="ARBA" id="ARBA00022692"/>
    </source>
</evidence>
<comment type="caution">
    <text evidence="7">The sequence shown here is derived from an EMBL/GenBank/DDBJ whole genome shotgun (WGS) entry which is preliminary data.</text>
</comment>
<accession>A0A433A291</accession>
<evidence type="ECO:0000259" key="6">
    <source>
        <dbReference type="PROSITE" id="PS50850"/>
    </source>
</evidence>
<feature type="transmembrane region" description="Helical" evidence="5">
    <location>
        <begin position="59"/>
        <end position="85"/>
    </location>
</feature>
<reference evidence="7 8" key="1">
    <citation type="journal article" date="2018" name="New Phytol.">
        <title>Phylogenomics of Endogonaceae and evolution of mycorrhizas within Mucoromycota.</title>
        <authorList>
            <person name="Chang Y."/>
            <person name="Desiro A."/>
            <person name="Na H."/>
            <person name="Sandor L."/>
            <person name="Lipzen A."/>
            <person name="Clum A."/>
            <person name="Barry K."/>
            <person name="Grigoriev I.V."/>
            <person name="Martin F.M."/>
            <person name="Stajich J.E."/>
            <person name="Smith M.E."/>
            <person name="Bonito G."/>
            <person name="Spatafora J.W."/>
        </authorList>
    </citation>
    <scope>NUCLEOTIDE SEQUENCE [LARGE SCALE GENOMIC DNA]</scope>
    <source>
        <strain evidence="7 8">GMNB39</strain>
    </source>
</reference>
<keyword evidence="4 5" id="KW-0472">Membrane</keyword>
<dbReference type="PROSITE" id="PS50850">
    <property type="entry name" value="MFS"/>
    <property type="match status" value="1"/>
</dbReference>
<keyword evidence="3 5" id="KW-1133">Transmembrane helix</keyword>
<dbReference type="AlphaFoldDB" id="A0A433A291"/>
<comment type="subcellular location">
    <subcellularLocation>
        <location evidence="1">Membrane</location>
        <topology evidence="1">Multi-pass membrane protein</topology>
    </subcellularLocation>
</comment>
<dbReference type="SUPFAM" id="SSF103473">
    <property type="entry name" value="MFS general substrate transporter"/>
    <property type="match status" value="1"/>
</dbReference>
<keyword evidence="8" id="KW-1185">Reference proteome</keyword>
<keyword evidence="2 5" id="KW-0812">Transmembrane</keyword>
<dbReference type="Proteomes" id="UP000268093">
    <property type="component" value="Unassembled WGS sequence"/>
</dbReference>
<evidence type="ECO:0000313" key="7">
    <source>
        <dbReference type="EMBL" id="RUO96791.1"/>
    </source>
</evidence>
<sequence length="93" mass="10308">MNGPSINQTLQLPWHHIGPARLPSINDFVHEFCGLLNFRMARSLYRYPLPDIFSRKRSIIFGALLFAVGAALETVGITIVVLFVARAVAGFPV</sequence>
<evidence type="ECO:0000256" key="5">
    <source>
        <dbReference type="SAM" id="Phobius"/>
    </source>
</evidence>